<name>A0A2U8H6P4_9RHOO</name>
<evidence type="ECO:0000313" key="2">
    <source>
        <dbReference type="EMBL" id="AWI80435.1"/>
    </source>
</evidence>
<evidence type="ECO:0000313" key="3">
    <source>
        <dbReference type="Proteomes" id="UP000244902"/>
    </source>
</evidence>
<dbReference type="Proteomes" id="UP000244902">
    <property type="component" value="Chromosome"/>
</dbReference>
<dbReference type="AlphaFoldDB" id="A0A2U8H6P4"/>
<gene>
    <name evidence="2" type="ORF">CEW87_14345</name>
</gene>
<protein>
    <submittedName>
        <fullName evidence="2">Alpha-1,2-mannosidase</fullName>
    </submittedName>
</protein>
<feature type="region of interest" description="Disordered" evidence="1">
    <location>
        <begin position="146"/>
        <end position="166"/>
    </location>
</feature>
<dbReference type="RefSeq" id="WP_108974026.1">
    <property type="nucleotide sequence ID" value="NZ_CP022188.1"/>
</dbReference>
<proteinExistence type="predicted"/>
<dbReference type="EMBL" id="CP022188">
    <property type="protein sequence ID" value="AWI80435.1"/>
    <property type="molecule type" value="Genomic_DNA"/>
</dbReference>
<accession>A0A2U8H6P4</accession>
<dbReference type="OrthoDB" id="9182832at2"/>
<evidence type="ECO:0000256" key="1">
    <source>
        <dbReference type="SAM" id="MobiDB-lite"/>
    </source>
</evidence>
<reference evidence="2 3" key="1">
    <citation type="submission" date="2017-06" db="EMBL/GenBank/DDBJ databases">
        <title>Azoarcus sp. TSNA42 complete genome sequence.</title>
        <authorList>
            <person name="Woo J.-H."/>
            <person name="Kim H.-S."/>
        </authorList>
    </citation>
    <scope>NUCLEOTIDE SEQUENCE [LARGE SCALE GENOMIC DNA]</scope>
    <source>
        <strain evidence="2 3">TSNA42</strain>
    </source>
</reference>
<sequence>MISLPAIVRRLEASLPALAWGLALSVAAWTCATLFWQLTAPEPVSALPSHTADPRSAARDIVRALGSGESEPAPRAQVHTDYQLIGLATGFGQRPGFALLRRPDGETLALLQDETLADGLRLVRILPDRIELAAGGRTVALRMTGADSTTSPVATSDTRTDAISTD</sequence>
<organism evidence="2 3">
    <name type="scientific">Parazoarcus communis</name>
    <dbReference type="NCBI Taxonomy" id="41977"/>
    <lineage>
        <taxon>Bacteria</taxon>
        <taxon>Pseudomonadati</taxon>
        <taxon>Pseudomonadota</taxon>
        <taxon>Betaproteobacteria</taxon>
        <taxon>Rhodocyclales</taxon>
        <taxon>Zoogloeaceae</taxon>
        <taxon>Parazoarcus</taxon>
    </lineage>
</organism>